<keyword evidence="2" id="KW-1185">Reference proteome</keyword>
<accession>A0ABR1DZR9</accession>
<proteinExistence type="predicted"/>
<comment type="caution">
    <text evidence="1">The sequence shown here is derived from an EMBL/GenBank/DDBJ whole genome shotgun (WGS) entry which is preliminary data.</text>
</comment>
<sequence length="174" mass="20267">MEVKFDDPHLQHFRFPSNIARITSSIRRNGCWSNLIKLNLDKTMFMRNGRVSDGFRCPIHAKRNKHMRMLQLCISRSRNQHTEGLTSELGRRKRTAWGAFKTIDDVVERAENIRLHAHLFTTPYSKLIEVSRECKMPLCLTFIDLKKASDTVKTVETEGLGQPRRPYSIHKDTS</sequence>
<organism evidence="1 2">
    <name type="scientific">Necator americanus</name>
    <name type="common">Human hookworm</name>
    <dbReference type="NCBI Taxonomy" id="51031"/>
    <lineage>
        <taxon>Eukaryota</taxon>
        <taxon>Metazoa</taxon>
        <taxon>Ecdysozoa</taxon>
        <taxon>Nematoda</taxon>
        <taxon>Chromadorea</taxon>
        <taxon>Rhabditida</taxon>
        <taxon>Rhabditina</taxon>
        <taxon>Rhabditomorpha</taxon>
        <taxon>Strongyloidea</taxon>
        <taxon>Ancylostomatidae</taxon>
        <taxon>Bunostominae</taxon>
        <taxon>Necator</taxon>
    </lineage>
</organism>
<gene>
    <name evidence="1" type="primary">Necator_chrV.g19136</name>
    <name evidence="1" type="ORF">RB195_014344</name>
</gene>
<evidence type="ECO:0000313" key="2">
    <source>
        <dbReference type="Proteomes" id="UP001303046"/>
    </source>
</evidence>
<protein>
    <submittedName>
        <fullName evidence="1">Uncharacterized protein</fullName>
    </submittedName>
</protein>
<dbReference type="Proteomes" id="UP001303046">
    <property type="component" value="Unassembled WGS sequence"/>
</dbReference>
<dbReference type="EMBL" id="JAVFWL010000005">
    <property type="protein sequence ID" value="KAK6755893.1"/>
    <property type="molecule type" value="Genomic_DNA"/>
</dbReference>
<evidence type="ECO:0000313" key="1">
    <source>
        <dbReference type="EMBL" id="KAK6755893.1"/>
    </source>
</evidence>
<reference evidence="1 2" key="1">
    <citation type="submission" date="2023-08" db="EMBL/GenBank/DDBJ databases">
        <title>A Necator americanus chromosomal reference genome.</title>
        <authorList>
            <person name="Ilik V."/>
            <person name="Petrzelkova K.J."/>
            <person name="Pardy F."/>
            <person name="Fuh T."/>
            <person name="Niatou-Singa F.S."/>
            <person name="Gouil Q."/>
            <person name="Baker L."/>
            <person name="Ritchie M.E."/>
            <person name="Jex A.R."/>
            <person name="Gazzola D."/>
            <person name="Li H."/>
            <person name="Toshio Fujiwara R."/>
            <person name="Zhan B."/>
            <person name="Aroian R.V."/>
            <person name="Pafco B."/>
            <person name="Schwarz E.M."/>
        </authorList>
    </citation>
    <scope>NUCLEOTIDE SEQUENCE [LARGE SCALE GENOMIC DNA]</scope>
    <source>
        <strain evidence="1 2">Aroian</strain>
        <tissue evidence="1">Whole animal</tissue>
    </source>
</reference>
<name>A0ABR1DZR9_NECAM</name>